<dbReference type="GO" id="GO:0005886">
    <property type="term" value="C:plasma membrane"/>
    <property type="evidence" value="ECO:0007669"/>
    <property type="project" value="UniProtKB-SubCell"/>
</dbReference>
<keyword evidence="2" id="KW-0813">Transport</keyword>
<feature type="non-terminal residue" evidence="9">
    <location>
        <position position="90"/>
    </location>
</feature>
<evidence type="ECO:0000259" key="8">
    <source>
        <dbReference type="PROSITE" id="PS50850"/>
    </source>
</evidence>
<dbReference type="InterPro" id="IPR010290">
    <property type="entry name" value="TM_effector"/>
</dbReference>
<feature type="domain" description="Major facilitator superfamily (MFS) profile" evidence="8">
    <location>
        <begin position="1"/>
        <end position="90"/>
    </location>
</feature>
<keyword evidence="6 7" id="KW-0472">Membrane</keyword>
<dbReference type="PANTHER" id="PTHR23513:SF11">
    <property type="entry name" value="STAPHYLOFERRIN A TRANSPORTER"/>
    <property type="match status" value="1"/>
</dbReference>
<evidence type="ECO:0000256" key="5">
    <source>
        <dbReference type="ARBA" id="ARBA00022989"/>
    </source>
</evidence>
<keyword evidence="4 7" id="KW-0812">Transmembrane</keyword>
<proteinExistence type="predicted"/>
<evidence type="ECO:0000313" key="9">
    <source>
        <dbReference type="EMBL" id="GAI93519.1"/>
    </source>
</evidence>
<dbReference type="GO" id="GO:0022857">
    <property type="term" value="F:transmembrane transporter activity"/>
    <property type="evidence" value="ECO:0007669"/>
    <property type="project" value="InterPro"/>
</dbReference>
<dbReference type="InterPro" id="IPR020846">
    <property type="entry name" value="MFS_dom"/>
</dbReference>
<gene>
    <name evidence="9" type="ORF">S12H4_32829</name>
</gene>
<evidence type="ECO:0000256" key="2">
    <source>
        <dbReference type="ARBA" id="ARBA00022448"/>
    </source>
</evidence>
<feature type="transmembrane region" description="Helical" evidence="7">
    <location>
        <begin position="60"/>
        <end position="85"/>
    </location>
</feature>
<name>X1UMH0_9ZZZZ</name>
<dbReference type="SUPFAM" id="SSF103473">
    <property type="entry name" value="MFS general substrate transporter"/>
    <property type="match status" value="1"/>
</dbReference>
<dbReference type="Pfam" id="PF05977">
    <property type="entry name" value="MFS_3"/>
    <property type="match status" value="1"/>
</dbReference>
<protein>
    <recommendedName>
        <fullName evidence="8">Major facilitator superfamily (MFS) profile domain-containing protein</fullName>
    </recommendedName>
</protein>
<organism evidence="9">
    <name type="scientific">marine sediment metagenome</name>
    <dbReference type="NCBI Taxonomy" id="412755"/>
    <lineage>
        <taxon>unclassified sequences</taxon>
        <taxon>metagenomes</taxon>
        <taxon>ecological metagenomes</taxon>
    </lineage>
</organism>
<keyword evidence="5 7" id="KW-1133">Transmembrane helix</keyword>
<evidence type="ECO:0000256" key="1">
    <source>
        <dbReference type="ARBA" id="ARBA00004651"/>
    </source>
</evidence>
<evidence type="ECO:0000256" key="6">
    <source>
        <dbReference type="ARBA" id="ARBA00023136"/>
    </source>
</evidence>
<dbReference type="EMBL" id="BARW01019283">
    <property type="protein sequence ID" value="GAI93519.1"/>
    <property type="molecule type" value="Genomic_DNA"/>
</dbReference>
<keyword evidence="3" id="KW-1003">Cell membrane</keyword>
<dbReference type="Gene3D" id="1.20.1250.20">
    <property type="entry name" value="MFS general substrate transporter like domains"/>
    <property type="match status" value="1"/>
</dbReference>
<comment type="subcellular location">
    <subcellularLocation>
        <location evidence="1">Cell membrane</location>
        <topology evidence="1">Multi-pass membrane protein</topology>
    </subcellularLocation>
</comment>
<comment type="caution">
    <text evidence="9">The sequence shown here is derived from an EMBL/GenBank/DDBJ whole genome shotgun (WGS) entry which is preliminary data.</text>
</comment>
<evidence type="ECO:0000256" key="3">
    <source>
        <dbReference type="ARBA" id="ARBA00022475"/>
    </source>
</evidence>
<accession>X1UMH0</accession>
<sequence>MDIVVMGWLVLELTDSYLLLGIAAASRMAPMLVFGLIAGVAADRLNRRKLVMTAWTIRGLLYFLMAFLISTGLIQFWHIMVISFLNGTCA</sequence>
<dbReference type="InterPro" id="IPR036259">
    <property type="entry name" value="MFS_trans_sf"/>
</dbReference>
<dbReference type="AlphaFoldDB" id="X1UMH0"/>
<dbReference type="PROSITE" id="PS50850">
    <property type="entry name" value="MFS"/>
    <property type="match status" value="1"/>
</dbReference>
<feature type="transmembrane region" description="Helical" evidence="7">
    <location>
        <begin position="17"/>
        <end position="40"/>
    </location>
</feature>
<dbReference type="PANTHER" id="PTHR23513">
    <property type="entry name" value="INTEGRAL MEMBRANE EFFLUX PROTEIN-RELATED"/>
    <property type="match status" value="1"/>
</dbReference>
<reference evidence="9" key="1">
    <citation type="journal article" date="2014" name="Front. Microbiol.">
        <title>High frequency of phylogenetically diverse reductive dehalogenase-homologous genes in deep subseafloor sedimentary metagenomes.</title>
        <authorList>
            <person name="Kawai M."/>
            <person name="Futagami T."/>
            <person name="Toyoda A."/>
            <person name="Takaki Y."/>
            <person name="Nishi S."/>
            <person name="Hori S."/>
            <person name="Arai W."/>
            <person name="Tsubouchi T."/>
            <person name="Morono Y."/>
            <person name="Uchiyama I."/>
            <person name="Ito T."/>
            <person name="Fujiyama A."/>
            <person name="Inagaki F."/>
            <person name="Takami H."/>
        </authorList>
    </citation>
    <scope>NUCLEOTIDE SEQUENCE</scope>
    <source>
        <strain evidence="9">Expedition CK06-06</strain>
    </source>
</reference>
<evidence type="ECO:0000256" key="7">
    <source>
        <dbReference type="SAM" id="Phobius"/>
    </source>
</evidence>
<evidence type="ECO:0000256" key="4">
    <source>
        <dbReference type="ARBA" id="ARBA00022692"/>
    </source>
</evidence>